<feature type="region of interest" description="Disordered" evidence="1">
    <location>
        <begin position="33"/>
        <end position="61"/>
    </location>
</feature>
<comment type="caution">
    <text evidence="2">The sequence shown here is derived from an EMBL/GenBank/DDBJ whole genome shotgun (WGS) entry which is preliminary data.</text>
</comment>
<dbReference type="EMBL" id="LWDX02047656">
    <property type="protein sequence ID" value="OEL21530.1"/>
    <property type="molecule type" value="Genomic_DNA"/>
</dbReference>
<gene>
    <name evidence="2" type="ORF">BAE44_0017451</name>
</gene>
<dbReference type="PANTHER" id="PTHR35546:SF83">
    <property type="entry name" value="EXPRESSED PROTEIN"/>
    <property type="match status" value="1"/>
</dbReference>
<dbReference type="PANTHER" id="PTHR35546">
    <property type="entry name" value="F-BOX PROTEIN INTERACTION DOMAIN PROTEIN-RELATED"/>
    <property type="match status" value="1"/>
</dbReference>
<accession>A0A1E5V8P2</accession>
<sequence>MDSDQDSSADDWVVLDSCTSSSDDDDRVLALSSGCGTPCSASDSDADADAPNPASLSDDDAEGVYALSDAEDDDAYPLPSPPLPTPLAGLFHHTLARGVTYAPFDPVPAPAGDAHHAAKQLVPDPTFSALIHEPVAALASTAGLVCLRGEASREYYVANPLTFTCKRLPRPSCDHLASGDPAVVIAFDLDNRDSDSDSDSDDSSSADLCFYRHYHVVVAFPVGDGIYAFESFSSRTWRWTVGNGIAAAETVVPASGVGSLGCAFWRTTMGFFLCYELVSGCSDLIPAPMEVLQWPYWELGEMEGTLCATCMDDRVTAVVVICLDFARRSTSGEIAWTLAGHFEGGCLRGRQDVTLLRSQGKAEVVMWDPRAEMVVAMDLEGRTTRTVSFLSGTGYYADFIPYVSTLAAVSASDASG</sequence>
<proteinExistence type="predicted"/>
<reference evidence="2 3" key="1">
    <citation type="submission" date="2016-09" db="EMBL/GenBank/DDBJ databases">
        <title>The draft genome of Dichanthelium oligosanthes: A C3 panicoid grass species.</title>
        <authorList>
            <person name="Studer A.J."/>
            <person name="Schnable J.C."/>
            <person name="Brutnell T.P."/>
        </authorList>
    </citation>
    <scope>NUCLEOTIDE SEQUENCE [LARGE SCALE GENOMIC DNA]</scope>
    <source>
        <strain evidence="3">cv. Kellogg 1175</strain>
        <tissue evidence="2">Leaf</tissue>
    </source>
</reference>
<evidence type="ECO:0008006" key="4">
    <source>
        <dbReference type="Google" id="ProtNLM"/>
    </source>
</evidence>
<name>A0A1E5V8P2_9POAL</name>
<organism evidence="2 3">
    <name type="scientific">Dichanthelium oligosanthes</name>
    <dbReference type="NCBI Taxonomy" id="888268"/>
    <lineage>
        <taxon>Eukaryota</taxon>
        <taxon>Viridiplantae</taxon>
        <taxon>Streptophyta</taxon>
        <taxon>Embryophyta</taxon>
        <taxon>Tracheophyta</taxon>
        <taxon>Spermatophyta</taxon>
        <taxon>Magnoliopsida</taxon>
        <taxon>Liliopsida</taxon>
        <taxon>Poales</taxon>
        <taxon>Poaceae</taxon>
        <taxon>PACMAD clade</taxon>
        <taxon>Panicoideae</taxon>
        <taxon>Panicodae</taxon>
        <taxon>Paniceae</taxon>
        <taxon>Dichantheliinae</taxon>
        <taxon>Dichanthelium</taxon>
    </lineage>
</organism>
<evidence type="ECO:0000313" key="3">
    <source>
        <dbReference type="Proteomes" id="UP000095767"/>
    </source>
</evidence>
<dbReference type="InterPro" id="IPR055290">
    <property type="entry name" value="At3g26010-like"/>
</dbReference>
<dbReference type="STRING" id="888268.A0A1E5V8P2"/>
<dbReference type="AlphaFoldDB" id="A0A1E5V8P2"/>
<dbReference type="OrthoDB" id="1916346at2759"/>
<keyword evidence="3" id="KW-1185">Reference proteome</keyword>
<evidence type="ECO:0000256" key="1">
    <source>
        <dbReference type="SAM" id="MobiDB-lite"/>
    </source>
</evidence>
<evidence type="ECO:0000313" key="2">
    <source>
        <dbReference type="EMBL" id="OEL21530.1"/>
    </source>
</evidence>
<dbReference type="Proteomes" id="UP000095767">
    <property type="component" value="Unassembled WGS sequence"/>
</dbReference>
<protein>
    <recommendedName>
        <fullName evidence="4">F-box associated domain-containing protein</fullName>
    </recommendedName>
</protein>